<sequence>MKKNNWFRGTKALTVVYDYLDMLYKSHYVNSSCDGCTSLDDKVRPICCAIQNEMQDLDSFMQLMKALGTTDNTKICDYFTHWLYGIIRKSKITDSEIYNLYEKMKDILKDVCNYENTKESDVIRYMRIYDRNVLKDKRELYDFLEYYNNIKKVLSYEKPINKDEYCRYIKYIFNLYQKMAMNNYKELYNMETDYFKEIFEKADEELNFLENKCFGEYLYLIFDKEKRVLRDLKEEKKEQLVGKKTETCDSSETDSVENSPYDKHEYKDVLKDFSSYTVYEKLNNSTNIGTYCSDCKDVSNLESQYKGIKQFCKKLARNLRNKLSDINDTVKNEDDRCLYFIYWAYDKIREIYNGRIQNIHEIPLFSKILGIAHGINYELAGEVIRKNVGAFKGTPRGNSTTSGGAAATQIKEERFVRTSELSTYKPCFFYLDCTLDECNEMKDLFDYFKNYDSIKGKKSTDGNKHEQCCKYLTYINGLYEKNISNCCVCFQGADKCREDCLHYFQCDQLYNPHNLYDEFNCSSKIPGTPFKKVNLPEAIDFYSKDITEKSKKKEYLPRVDYFTPNSTQEMQDSMPKILDSVPKILDSMPHTLGNILESDPFYTIVLGAFTLLGILCFFFIFYKFTPVGSLFHRKKSRQNREIYDFHDMYMGRPLHGELEFPNENAKRGRLHISYQSA</sequence>
<dbReference type="Pfam" id="PF05795">
    <property type="entry name" value="Plasmodium_Vir"/>
    <property type="match status" value="2"/>
</dbReference>
<evidence type="ECO:0000313" key="3">
    <source>
        <dbReference type="Proteomes" id="UP000196402"/>
    </source>
</evidence>
<feature type="transmembrane region" description="Helical" evidence="1">
    <location>
        <begin position="601"/>
        <end position="624"/>
    </location>
</feature>
<evidence type="ECO:0000313" key="2">
    <source>
        <dbReference type="EMBL" id="SCO68384.1"/>
    </source>
</evidence>
<dbReference type="Proteomes" id="UP000196402">
    <property type="component" value="Chromosome 11"/>
</dbReference>
<dbReference type="VEuPathDB" id="PlasmoDB:PVPAM_110052900"/>
<keyword evidence="1" id="KW-0812">Transmembrane</keyword>
<keyword evidence="1" id="KW-1133">Transmembrane helix</keyword>
<protein>
    <submittedName>
        <fullName evidence="2">VIR protein</fullName>
    </submittedName>
</protein>
<dbReference type="VEuPathDB" id="PlasmoDB:PVW1_110053900"/>
<organism evidence="2 3">
    <name type="scientific">Plasmodium vivax</name>
    <name type="common">malaria parasite P. vivax</name>
    <dbReference type="NCBI Taxonomy" id="5855"/>
    <lineage>
        <taxon>Eukaryota</taxon>
        <taxon>Sar</taxon>
        <taxon>Alveolata</taxon>
        <taxon>Apicomplexa</taxon>
        <taxon>Aconoidasida</taxon>
        <taxon>Haemosporida</taxon>
        <taxon>Plasmodiidae</taxon>
        <taxon>Plasmodium</taxon>
        <taxon>Plasmodium (Plasmodium)</taxon>
    </lineage>
</organism>
<gene>
    <name evidence="2" type="ORF">PVT01_110052900</name>
</gene>
<dbReference type="VEuPathDB" id="PlasmoDB:PVX_124725"/>
<evidence type="ECO:0000256" key="1">
    <source>
        <dbReference type="SAM" id="Phobius"/>
    </source>
</evidence>
<dbReference type="InterPro" id="IPR008780">
    <property type="entry name" value="Plasmodium_Vir"/>
</dbReference>
<dbReference type="VEuPathDB" id="PlasmoDB:PVP01_1148100"/>
<reference evidence="2 3" key="1">
    <citation type="submission" date="2016-07" db="EMBL/GenBank/DDBJ databases">
        <authorList>
            <consortium name="Pathogen Informatics"/>
        </authorList>
    </citation>
    <scope>NUCLEOTIDE SEQUENCE [LARGE SCALE GENOMIC DNA]</scope>
</reference>
<dbReference type="AlphaFoldDB" id="A0A1G4H0K7"/>
<keyword evidence="1" id="KW-0472">Membrane</keyword>
<dbReference type="EMBL" id="LT615249">
    <property type="protein sequence ID" value="SCO68384.1"/>
    <property type="molecule type" value="Genomic_DNA"/>
</dbReference>
<name>A0A1G4H0K7_PLAVI</name>
<proteinExistence type="predicted"/>
<accession>A0A1G4H0K7</accession>